<evidence type="ECO:0000313" key="1">
    <source>
        <dbReference type="EMBL" id="KXP13794.1"/>
    </source>
</evidence>
<dbReference type="NCBIfam" id="TIGR01509">
    <property type="entry name" value="HAD-SF-IA-v3"/>
    <property type="match status" value="1"/>
</dbReference>
<evidence type="ECO:0008006" key="3">
    <source>
        <dbReference type="Google" id="ProtNLM"/>
    </source>
</evidence>
<dbReference type="AlphaFoldDB" id="A0A138ATN0"/>
<organism evidence="1 2">
    <name type="scientific">Tsukamurella pseudospumae</name>
    <dbReference type="NCBI Taxonomy" id="239498"/>
    <lineage>
        <taxon>Bacteria</taxon>
        <taxon>Bacillati</taxon>
        <taxon>Actinomycetota</taxon>
        <taxon>Actinomycetes</taxon>
        <taxon>Mycobacteriales</taxon>
        <taxon>Tsukamurellaceae</taxon>
        <taxon>Tsukamurella</taxon>
    </lineage>
</organism>
<dbReference type="PRINTS" id="PR00413">
    <property type="entry name" value="HADHALOGNASE"/>
</dbReference>
<dbReference type="PANTHER" id="PTHR47829:SF1">
    <property type="entry name" value="HAD FAMILY PHOSPHATASE"/>
    <property type="match status" value="1"/>
</dbReference>
<dbReference type="Pfam" id="PF00702">
    <property type="entry name" value="Hydrolase"/>
    <property type="match status" value="1"/>
</dbReference>
<proteinExistence type="predicted"/>
<dbReference type="InterPro" id="IPR023214">
    <property type="entry name" value="HAD_sf"/>
</dbReference>
<accession>A0A138ATN0</accession>
<gene>
    <name evidence="1" type="ORF">AXK60_23420</name>
</gene>
<dbReference type="Proteomes" id="UP000070258">
    <property type="component" value="Unassembled WGS sequence"/>
</dbReference>
<dbReference type="InterPro" id="IPR006439">
    <property type="entry name" value="HAD-SF_hydro_IA"/>
</dbReference>
<dbReference type="Gene3D" id="3.40.50.1000">
    <property type="entry name" value="HAD superfamily/HAD-like"/>
    <property type="match status" value="1"/>
</dbReference>
<dbReference type="EMBL" id="LSRF01000011">
    <property type="protein sequence ID" value="KXP13794.1"/>
    <property type="molecule type" value="Genomic_DNA"/>
</dbReference>
<sequence length="224" mass="24913">MDDGPVNVREPFVWFDFGGVLSPSLPVLFRSYADRTGISPDVLRAAMAVVGNEYSMPALAPIELGIIDERSWVGEVHAAISRAHPDIDLSRSELDFGRQWFDGHGVNEPVRRFALELIADGIDVGVLTNNVIEWEPYWRSMIGIDDVVTDLIDSCRVGMRKPDPAIFELAARRNEVDPEDCILVDDLEENCDSARRSGWTAVRFVDADQAVGDVEAALQGFPRR</sequence>
<evidence type="ECO:0000313" key="2">
    <source>
        <dbReference type="Proteomes" id="UP000070258"/>
    </source>
</evidence>
<dbReference type="SUPFAM" id="SSF56784">
    <property type="entry name" value="HAD-like"/>
    <property type="match status" value="1"/>
</dbReference>
<protein>
    <recommendedName>
        <fullName evidence="3">Haloacid dehalogenase</fullName>
    </recommendedName>
</protein>
<dbReference type="Gene3D" id="1.10.150.240">
    <property type="entry name" value="Putative phosphatase, domain 2"/>
    <property type="match status" value="1"/>
</dbReference>
<reference evidence="2" key="1">
    <citation type="submission" date="2016-02" db="EMBL/GenBank/DDBJ databases">
        <authorList>
            <person name="Wen L."/>
            <person name="He K."/>
            <person name="Yang H."/>
        </authorList>
    </citation>
    <scope>NUCLEOTIDE SEQUENCE [LARGE SCALE GENOMIC DNA]</scope>
    <source>
        <strain evidence="2">JCM 15929</strain>
    </source>
</reference>
<dbReference type="OrthoDB" id="9795007at2"/>
<dbReference type="PANTHER" id="PTHR47829">
    <property type="entry name" value="HYDROLASE, PUTATIVE (AFU_ORTHOLOGUE AFUA_1G12880)-RELATED"/>
    <property type="match status" value="1"/>
</dbReference>
<dbReference type="InterPro" id="IPR036412">
    <property type="entry name" value="HAD-like_sf"/>
</dbReference>
<comment type="caution">
    <text evidence="1">The sequence shown here is derived from an EMBL/GenBank/DDBJ whole genome shotgun (WGS) entry which is preliminary data.</text>
</comment>
<dbReference type="InterPro" id="IPR023198">
    <property type="entry name" value="PGP-like_dom2"/>
</dbReference>
<name>A0A138ATN0_9ACTN</name>
<dbReference type="InterPro" id="IPR052898">
    <property type="entry name" value="ACAD10-like"/>
</dbReference>
<dbReference type="STRING" id="239498.AXK60_23420"/>